<feature type="compositionally biased region" description="Basic and acidic residues" evidence="1">
    <location>
        <begin position="44"/>
        <end position="54"/>
    </location>
</feature>
<reference evidence="2" key="1">
    <citation type="submission" date="2021-10" db="EMBL/GenBank/DDBJ databases">
        <title>Tropical sea cucumber genome reveals ecological adaptation and Cuvierian tubules defense mechanism.</title>
        <authorList>
            <person name="Chen T."/>
        </authorList>
    </citation>
    <scope>NUCLEOTIDE SEQUENCE</scope>
    <source>
        <strain evidence="2">Nanhai2018</strain>
        <tissue evidence="2">Muscle</tissue>
    </source>
</reference>
<feature type="region of interest" description="Disordered" evidence="1">
    <location>
        <begin position="20"/>
        <end position="77"/>
    </location>
</feature>
<gene>
    <name evidence="2" type="ORF">HOLleu_29959</name>
</gene>
<feature type="compositionally biased region" description="Pro residues" evidence="1">
    <location>
        <begin position="67"/>
        <end position="77"/>
    </location>
</feature>
<keyword evidence="3" id="KW-1185">Reference proteome</keyword>
<proteinExistence type="predicted"/>
<name>A0A9Q1BJN6_HOLLE</name>
<dbReference type="EMBL" id="JAIZAY010000015">
    <property type="protein sequence ID" value="KAJ8027880.1"/>
    <property type="molecule type" value="Genomic_DNA"/>
</dbReference>
<dbReference type="Proteomes" id="UP001152320">
    <property type="component" value="Chromosome 15"/>
</dbReference>
<sequence length="77" mass="8403">MNKFPQILPTFLSADQWSTVATGEGAGDSSPRTRSQSPQQLPTGDRRYVEKISVEHTPTFPCGDPAPLHPPPPHTHT</sequence>
<protein>
    <submittedName>
        <fullName evidence="2">Uncharacterized protein</fullName>
    </submittedName>
</protein>
<evidence type="ECO:0000256" key="1">
    <source>
        <dbReference type="SAM" id="MobiDB-lite"/>
    </source>
</evidence>
<evidence type="ECO:0000313" key="3">
    <source>
        <dbReference type="Proteomes" id="UP001152320"/>
    </source>
</evidence>
<feature type="compositionally biased region" description="Low complexity" evidence="1">
    <location>
        <begin position="29"/>
        <end position="40"/>
    </location>
</feature>
<comment type="caution">
    <text evidence="2">The sequence shown here is derived from an EMBL/GenBank/DDBJ whole genome shotgun (WGS) entry which is preliminary data.</text>
</comment>
<accession>A0A9Q1BJN6</accession>
<dbReference type="AlphaFoldDB" id="A0A9Q1BJN6"/>
<organism evidence="2 3">
    <name type="scientific">Holothuria leucospilota</name>
    <name type="common">Black long sea cucumber</name>
    <name type="synonym">Mertensiothuria leucospilota</name>
    <dbReference type="NCBI Taxonomy" id="206669"/>
    <lineage>
        <taxon>Eukaryota</taxon>
        <taxon>Metazoa</taxon>
        <taxon>Echinodermata</taxon>
        <taxon>Eleutherozoa</taxon>
        <taxon>Echinozoa</taxon>
        <taxon>Holothuroidea</taxon>
        <taxon>Aspidochirotacea</taxon>
        <taxon>Aspidochirotida</taxon>
        <taxon>Holothuriidae</taxon>
        <taxon>Holothuria</taxon>
    </lineage>
</organism>
<evidence type="ECO:0000313" key="2">
    <source>
        <dbReference type="EMBL" id="KAJ8027880.1"/>
    </source>
</evidence>